<feature type="region of interest" description="Disordered" evidence="1">
    <location>
        <begin position="207"/>
        <end position="236"/>
    </location>
</feature>
<dbReference type="AlphaFoldDB" id="A0A562D3S2"/>
<reference evidence="2 3" key="1">
    <citation type="submission" date="2019-07" db="EMBL/GenBank/DDBJ databases">
        <title>Genome sequencing of lignin-degrading bacterial isolates.</title>
        <authorList>
            <person name="Gladden J."/>
        </authorList>
    </citation>
    <scope>NUCLEOTIDE SEQUENCE [LARGE SCALE GENOMIC DNA]</scope>
    <source>
        <strain evidence="2 3">J19</strain>
    </source>
</reference>
<gene>
    <name evidence="2" type="ORF">L613_007300000140</name>
</gene>
<name>A0A562D3S2_9GAMM</name>
<dbReference type="EMBL" id="VLJS01000106">
    <property type="protein sequence ID" value="TWH04208.1"/>
    <property type="molecule type" value="Genomic_DNA"/>
</dbReference>
<accession>A0A562D3S2</accession>
<protein>
    <submittedName>
        <fullName evidence="2">Uncharacterized protein</fullName>
    </submittedName>
</protein>
<evidence type="ECO:0000256" key="1">
    <source>
        <dbReference type="SAM" id="MobiDB-lite"/>
    </source>
</evidence>
<evidence type="ECO:0000313" key="3">
    <source>
        <dbReference type="Proteomes" id="UP000321583"/>
    </source>
</evidence>
<evidence type="ECO:0000313" key="2">
    <source>
        <dbReference type="EMBL" id="TWH04208.1"/>
    </source>
</evidence>
<comment type="caution">
    <text evidence="2">The sequence shown here is derived from an EMBL/GenBank/DDBJ whole genome shotgun (WGS) entry which is preliminary data.</text>
</comment>
<feature type="region of interest" description="Disordered" evidence="1">
    <location>
        <begin position="24"/>
        <end position="43"/>
    </location>
</feature>
<proteinExistence type="predicted"/>
<dbReference type="Proteomes" id="UP000321583">
    <property type="component" value="Unassembled WGS sequence"/>
</dbReference>
<organism evidence="2 3">
    <name type="scientific">Pseudoxanthomonas taiwanensis J19</name>
    <dbReference type="NCBI Taxonomy" id="935569"/>
    <lineage>
        <taxon>Bacteria</taxon>
        <taxon>Pseudomonadati</taxon>
        <taxon>Pseudomonadota</taxon>
        <taxon>Gammaproteobacteria</taxon>
        <taxon>Lysobacterales</taxon>
        <taxon>Lysobacteraceae</taxon>
        <taxon>Pseudoxanthomonas</taxon>
    </lineage>
</organism>
<sequence>MEQGRGLAAVVRLVVEEVQQQVRAAGAATRHPGPGTRSRPGAAVAAGRRPAAVAGVVGGEALQPEGVGHHQVVEGAEDGAEERAARLGQQSGVQPGRGCVQGGVHPVVVVGQQGEMVAHGGIRRREGKASAWRRRLGYLLNTQPARDRFRRCAPAACARVRIVVESANDTANLAPGRGLEPRRGQVVAEVFVASQQGLAGGTLRSFRAPERSMSKSPASCSIPRPHGCPSAHGVRA</sequence>
<keyword evidence="3" id="KW-1185">Reference proteome</keyword>